<proteinExistence type="inferred from homology"/>
<dbReference type="NCBIfam" id="TIGR00663">
    <property type="entry name" value="dnan"/>
    <property type="match status" value="1"/>
</dbReference>
<evidence type="ECO:0000256" key="6">
    <source>
        <dbReference type="ARBA" id="ARBA00022695"/>
    </source>
</evidence>
<dbReference type="Proteomes" id="UP000201169">
    <property type="component" value="Chromosome"/>
</dbReference>
<name>A0A222MV53_9BACT</name>
<comment type="subcellular location">
    <subcellularLocation>
        <location evidence="1 10">Cytoplasm</location>
    </subcellularLocation>
</comment>
<dbReference type="Pfam" id="PF02767">
    <property type="entry name" value="DNA_pol3_beta_2"/>
    <property type="match status" value="1"/>
</dbReference>
<evidence type="ECO:0000313" key="15">
    <source>
        <dbReference type="Proteomes" id="UP000201169"/>
    </source>
</evidence>
<evidence type="ECO:0000313" key="14">
    <source>
        <dbReference type="EMBL" id="ASQ29691.1"/>
    </source>
</evidence>
<dbReference type="Gene3D" id="3.10.150.10">
    <property type="entry name" value="DNA Polymerase III, subunit A, domain 2"/>
    <property type="match status" value="3"/>
</dbReference>
<dbReference type="PIRSF" id="PIRSF000804">
    <property type="entry name" value="DNA_pol_III_b"/>
    <property type="match status" value="1"/>
</dbReference>
<accession>A0A222MV53</accession>
<comment type="function">
    <text evidence="10">Confers DNA tethering and processivity to DNA polymerases and other proteins. Acts as a clamp, forming a ring around DNA (a reaction catalyzed by the clamp-loading complex) which diffuses in an ATP-independent manner freely and bidirectionally along dsDNA. Initially characterized for its ability to contact the catalytic subunit of DNA polymerase III (Pol III), a complex, multichain enzyme responsible for most of the replicative synthesis in bacteria; Pol III exhibits 3'-5' exonuclease proofreading activity. The beta chain is required for initiation of replication as well as for processivity of DNA replication.</text>
</comment>
<feature type="domain" description="DNA polymerase III beta sliding clamp central" evidence="12">
    <location>
        <begin position="129"/>
        <end position="238"/>
    </location>
</feature>
<dbReference type="InterPro" id="IPR022637">
    <property type="entry name" value="DNA_polIII_beta_cen"/>
</dbReference>
<evidence type="ECO:0000256" key="9">
    <source>
        <dbReference type="ARBA" id="ARBA00023125"/>
    </source>
</evidence>
<keyword evidence="15" id="KW-1185">Reference proteome</keyword>
<keyword evidence="7 10" id="KW-0235">DNA replication</keyword>
<keyword evidence="9" id="KW-0238">DNA-binding</keyword>
<dbReference type="GO" id="GO:0006271">
    <property type="term" value="P:DNA strand elongation involved in DNA replication"/>
    <property type="evidence" value="ECO:0007669"/>
    <property type="project" value="TreeGrafter"/>
</dbReference>
<dbReference type="OrthoDB" id="8421503at2"/>
<evidence type="ECO:0000259" key="11">
    <source>
        <dbReference type="Pfam" id="PF00712"/>
    </source>
</evidence>
<dbReference type="GO" id="GO:0009360">
    <property type="term" value="C:DNA polymerase III complex"/>
    <property type="evidence" value="ECO:0007669"/>
    <property type="project" value="InterPro"/>
</dbReference>
<evidence type="ECO:0000256" key="1">
    <source>
        <dbReference type="ARBA" id="ARBA00004496"/>
    </source>
</evidence>
<dbReference type="GO" id="GO:0003677">
    <property type="term" value="F:DNA binding"/>
    <property type="evidence" value="ECO:0007669"/>
    <property type="project" value="UniProtKB-UniRule"/>
</dbReference>
<evidence type="ECO:0000256" key="8">
    <source>
        <dbReference type="ARBA" id="ARBA00022932"/>
    </source>
</evidence>
<evidence type="ECO:0000256" key="5">
    <source>
        <dbReference type="ARBA" id="ARBA00022679"/>
    </source>
</evidence>
<dbReference type="SUPFAM" id="SSF55979">
    <property type="entry name" value="DNA clamp"/>
    <property type="match status" value="3"/>
</dbReference>
<dbReference type="Pfam" id="PF00712">
    <property type="entry name" value="DNA_pol3_beta"/>
    <property type="match status" value="1"/>
</dbReference>
<dbReference type="AlphaFoldDB" id="A0A222MV53"/>
<dbReference type="SMART" id="SM00480">
    <property type="entry name" value="POL3Bc"/>
    <property type="match status" value="1"/>
</dbReference>
<evidence type="ECO:0000256" key="2">
    <source>
        <dbReference type="ARBA" id="ARBA00010752"/>
    </source>
</evidence>
<evidence type="ECO:0000256" key="4">
    <source>
        <dbReference type="ARBA" id="ARBA00022490"/>
    </source>
</evidence>
<dbReference type="GO" id="GO:0003887">
    <property type="term" value="F:DNA-directed DNA polymerase activity"/>
    <property type="evidence" value="ECO:0007669"/>
    <property type="project" value="UniProtKB-UniRule"/>
</dbReference>
<organism evidence="14 15">
    <name type="scientific">Campylobacter avium LMG 24591</name>
    <dbReference type="NCBI Taxonomy" id="522484"/>
    <lineage>
        <taxon>Bacteria</taxon>
        <taxon>Pseudomonadati</taxon>
        <taxon>Campylobacterota</taxon>
        <taxon>Epsilonproteobacteria</taxon>
        <taxon>Campylobacterales</taxon>
        <taxon>Campylobacteraceae</taxon>
        <taxon>Campylobacter</taxon>
    </lineage>
</organism>
<feature type="domain" description="DNA polymerase III beta sliding clamp N-terminal" evidence="11">
    <location>
        <begin position="1"/>
        <end position="118"/>
    </location>
</feature>
<dbReference type="InterPro" id="IPR022635">
    <property type="entry name" value="DNA_polIII_beta_C"/>
</dbReference>
<protein>
    <recommendedName>
        <fullName evidence="3 10">Beta sliding clamp</fullName>
    </recommendedName>
</protein>
<comment type="subunit">
    <text evidence="10">Forms a ring-shaped head-to-tail homodimer around DNA.</text>
</comment>
<dbReference type="PANTHER" id="PTHR30478">
    <property type="entry name" value="DNA POLYMERASE III SUBUNIT BETA"/>
    <property type="match status" value="1"/>
</dbReference>
<keyword evidence="6 10" id="KW-0548">Nucleotidyltransferase</keyword>
<reference evidence="14 15" key="1">
    <citation type="submission" date="2017-07" db="EMBL/GenBank/DDBJ databases">
        <title>Analysis of two Campylobacter avium genomes and identification of a novel hippuricase gene.</title>
        <authorList>
            <person name="Miller W.G."/>
            <person name="Chapman M.H."/>
            <person name="Yee E."/>
            <person name="Revez J."/>
            <person name="Bono J.L."/>
            <person name="Rossi M."/>
        </authorList>
    </citation>
    <scope>NUCLEOTIDE SEQUENCE [LARGE SCALE GENOMIC DNA]</scope>
    <source>
        <strain evidence="14 15">LMG 24591</strain>
    </source>
</reference>
<evidence type="ECO:0000256" key="7">
    <source>
        <dbReference type="ARBA" id="ARBA00022705"/>
    </source>
</evidence>
<keyword evidence="5 10" id="KW-0808">Transferase</keyword>
<keyword evidence="4 10" id="KW-0963">Cytoplasm</keyword>
<gene>
    <name evidence="14" type="primary">dnaN</name>
    <name evidence="14" type="ORF">CAV_0002</name>
</gene>
<evidence type="ECO:0000256" key="3">
    <source>
        <dbReference type="ARBA" id="ARBA00021035"/>
    </source>
</evidence>
<comment type="similarity">
    <text evidence="2 10">Belongs to the beta sliding clamp family.</text>
</comment>
<dbReference type="GO" id="GO:0008408">
    <property type="term" value="F:3'-5' exonuclease activity"/>
    <property type="evidence" value="ECO:0007669"/>
    <property type="project" value="InterPro"/>
</dbReference>
<evidence type="ECO:0000256" key="10">
    <source>
        <dbReference type="PIRNR" id="PIRNR000804"/>
    </source>
</evidence>
<dbReference type="Pfam" id="PF02768">
    <property type="entry name" value="DNA_pol3_beta_3"/>
    <property type="match status" value="1"/>
</dbReference>
<feature type="domain" description="DNA polymerase III beta sliding clamp C-terminal" evidence="13">
    <location>
        <begin position="241"/>
        <end position="344"/>
    </location>
</feature>
<dbReference type="InterPro" id="IPR001001">
    <property type="entry name" value="DNA_polIII_beta"/>
</dbReference>
<sequence length="354" mass="40867">MKLSINKNNLESALTLCNAYVEKKDISAINSHFLLEASDDKLTIKATDYEIGLTYKIKKLNIERQGFATVNAKNIMDMIKNLSNEDLVLETIDNSLFIRQKNTKYKLSMFNYEDFPRFPSIENKNKLDLDSSDLSRGLKKIFPAIDTQNAKYSLNGALIDIKQDRINFVGSDTKRLAVFTLNKQNDKELELSIPKKAIAEMQKLFYEKIELFYDENILIAKNENFEFYTKLINDKFPDYEKVIPKTININLTLNVEDFLSRLKVIKVVSNKIRVSFAKNKIVFEGSGDNNEAKTELDTELNINENFSLIIQVDQFMDFLNSIETEEFELKINEPNLSFIISSQELQTIIIPTIL</sequence>
<evidence type="ECO:0000259" key="12">
    <source>
        <dbReference type="Pfam" id="PF02767"/>
    </source>
</evidence>
<dbReference type="RefSeq" id="WP_094324465.1">
    <property type="nucleotide sequence ID" value="NZ_CP022347.1"/>
</dbReference>
<dbReference type="KEGG" id="cavi:CAV_0002"/>
<dbReference type="PANTHER" id="PTHR30478:SF0">
    <property type="entry name" value="BETA SLIDING CLAMP"/>
    <property type="match status" value="1"/>
</dbReference>
<dbReference type="GO" id="GO:0005737">
    <property type="term" value="C:cytoplasm"/>
    <property type="evidence" value="ECO:0007669"/>
    <property type="project" value="UniProtKB-SubCell"/>
</dbReference>
<keyword evidence="8 10" id="KW-0239">DNA-directed DNA polymerase</keyword>
<dbReference type="InterPro" id="IPR022634">
    <property type="entry name" value="DNA_polIII_beta_N"/>
</dbReference>
<dbReference type="InterPro" id="IPR046938">
    <property type="entry name" value="DNA_clamp_sf"/>
</dbReference>
<evidence type="ECO:0000259" key="13">
    <source>
        <dbReference type="Pfam" id="PF02768"/>
    </source>
</evidence>
<dbReference type="EMBL" id="CP022347">
    <property type="protein sequence ID" value="ASQ29691.1"/>
    <property type="molecule type" value="Genomic_DNA"/>
</dbReference>
<dbReference type="CDD" id="cd00140">
    <property type="entry name" value="beta_clamp"/>
    <property type="match status" value="1"/>
</dbReference>